<dbReference type="InParanoid" id="A0A6C2YUZ0"/>
<dbReference type="InterPro" id="IPR008979">
    <property type="entry name" value="Galactose-bd-like_sf"/>
</dbReference>
<protein>
    <submittedName>
        <fullName evidence="1">Uncharacterized protein</fullName>
    </submittedName>
</protein>
<dbReference type="KEGG" id="tim:GMBLW1_39290"/>
<dbReference type="SUPFAM" id="SSF49785">
    <property type="entry name" value="Galactose-binding domain-like"/>
    <property type="match status" value="1"/>
</dbReference>
<name>A0A6C2YUZ0_9BACT</name>
<dbReference type="Proteomes" id="UP000464378">
    <property type="component" value="Chromosome"/>
</dbReference>
<gene>
    <name evidence="1" type="ORF">GMBLW1_39290</name>
</gene>
<organism evidence="1">
    <name type="scientific">Tuwongella immobilis</name>
    <dbReference type="NCBI Taxonomy" id="692036"/>
    <lineage>
        <taxon>Bacteria</taxon>
        <taxon>Pseudomonadati</taxon>
        <taxon>Planctomycetota</taxon>
        <taxon>Planctomycetia</taxon>
        <taxon>Gemmatales</taxon>
        <taxon>Gemmataceae</taxon>
        <taxon>Tuwongella</taxon>
    </lineage>
</organism>
<dbReference type="RefSeq" id="WP_162660356.1">
    <property type="nucleotide sequence ID" value="NZ_LR593887.1"/>
</dbReference>
<dbReference type="EMBL" id="LR586016">
    <property type="protein sequence ID" value="VIP05264.1"/>
    <property type="molecule type" value="Genomic_DNA"/>
</dbReference>
<dbReference type="EMBL" id="LR593887">
    <property type="protein sequence ID" value="VTS07884.1"/>
    <property type="molecule type" value="Genomic_DNA"/>
</dbReference>
<accession>A0A6C2YUZ0</accession>
<dbReference type="AlphaFoldDB" id="A0A6C2YUZ0"/>
<evidence type="ECO:0000313" key="1">
    <source>
        <dbReference type="EMBL" id="VIP05264.1"/>
    </source>
</evidence>
<reference evidence="1" key="1">
    <citation type="submission" date="2019-04" db="EMBL/GenBank/DDBJ databases">
        <authorList>
            <consortium name="Science for Life Laboratories"/>
        </authorList>
    </citation>
    <scope>NUCLEOTIDE SEQUENCE</scope>
    <source>
        <strain evidence="1">MBLW1</strain>
    </source>
</reference>
<sequence>MHRIRLRAPWDRESIAAPSGGPQIRYTRRFGAPRTLEPGETVALLAAHLPGIATISLNGIAIGRLSPMPTEQRLPIAMPLAPRNTLEIIIDSDDSSPEMPGEIALVFELPTDAAQSSPNSAP</sequence>
<proteinExistence type="predicted"/>
<evidence type="ECO:0000313" key="2">
    <source>
        <dbReference type="Proteomes" id="UP000464378"/>
    </source>
</evidence>
<keyword evidence="2" id="KW-1185">Reference proteome</keyword>